<gene>
    <name evidence="1" type="ORF">DET50_12011</name>
</gene>
<comment type="caution">
    <text evidence="1">The sequence shown here is derived from an EMBL/GenBank/DDBJ whole genome shotgun (WGS) entry which is preliminary data.</text>
</comment>
<name>A0A366GGD0_9GAMM</name>
<organism evidence="1 2">
    <name type="scientific">Marinobacter pelagius</name>
    <dbReference type="NCBI Taxonomy" id="379482"/>
    <lineage>
        <taxon>Bacteria</taxon>
        <taxon>Pseudomonadati</taxon>
        <taxon>Pseudomonadota</taxon>
        <taxon>Gammaproteobacteria</taxon>
        <taxon>Pseudomonadales</taxon>
        <taxon>Marinobacteraceae</taxon>
        <taxon>Marinobacter</taxon>
    </lineage>
</organism>
<reference evidence="1 2" key="1">
    <citation type="submission" date="2018-06" db="EMBL/GenBank/DDBJ databases">
        <title>Freshwater and sediment microbial communities from various areas in North America, analyzing microbe dynamics in response to fracking.</title>
        <authorList>
            <person name="Lamendella R."/>
        </authorList>
    </citation>
    <scope>NUCLEOTIDE SEQUENCE [LARGE SCALE GENOMIC DNA]</scope>
    <source>
        <strain evidence="1 2">114J</strain>
    </source>
</reference>
<evidence type="ECO:0000313" key="2">
    <source>
        <dbReference type="Proteomes" id="UP000252995"/>
    </source>
</evidence>
<sequence length="557" mass="63313">MEQKNKGGAAVVEELPSSFTSQAGLLVDTSSTKWKLAITGKGRTVDLTWLHELSHESELRFAIMEGLIHISEVQAAKSVCTKVFALREVFDKESMSIDEFKHLWIGLKEPVKKTLRGFLNTCVNTLQNQTLKPYLFEVENYQYKNEFSALHSTKGRLSDYELDSILENLRHYCNQIPDSPINDLEYFSTQARSELRFISIRKIVAYRLMAQIARRPAQIAMLKWRDILPVGHSFSDGHQPPIYMGVDHLHIRSFKVKQGGAESTFRAYPEKWSIPVTPEFSKILLKYRMLFENGLRLAIKKSGSKITEDGIQRVLINCPLIPDVELFLADWADKDIVKELHNANTQAFHVGEQTISSAARVYGKGSSDRQDFVVGTNNRLRHTWLCNAALSEKPLGEIAKITNVTTVAARKYLQLGLKERQFIDEHYAANALLRKAFEPKPFVENDDIAIENELGEAVGVEKESNCNTCDHKLRMVRPIPCYGCVSFRPLLEADHHAELEKAQAKRDFIIEYSGQTSTNDGSIKRLDKAIRYIRATIEICDEMKNRKYPLGDSNACN</sequence>
<evidence type="ECO:0008006" key="3">
    <source>
        <dbReference type="Google" id="ProtNLM"/>
    </source>
</evidence>
<dbReference type="Proteomes" id="UP000252995">
    <property type="component" value="Unassembled WGS sequence"/>
</dbReference>
<dbReference type="RefSeq" id="WP_113863612.1">
    <property type="nucleotide sequence ID" value="NZ_QNRO01000020.1"/>
</dbReference>
<dbReference type="AlphaFoldDB" id="A0A366GGD0"/>
<evidence type="ECO:0000313" key="1">
    <source>
        <dbReference type="EMBL" id="RBP25962.1"/>
    </source>
</evidence>
<dbReference type="OrthoDB" id="8368662at2"/>
<accession>A0A366GGD0</accession>
<dbReference type="EMBL" id="QNRO01000020">
    <property type="protein sequence ID" value="RBP25962.1"/>
    <property type="molecule type" value="Genomic_DNA"/>
</dbReference>
<protein>
    <recommendedName>
        <fullName evidence="3">Phage integrase family protein</fullName>
    </recommendedName>
</protein>
<proteinExistence type="predicted"/>